<gene>
    <name evidence="12" type="ORF">IMG5_134810</name>
</gene>
<evidence type="ECO:0000256" key="4">
    <source>
        <dbReference type="ARBA" id="ARBA00022741"/>
    </source>
</evidence>
<evidence type="ECO:0000256" key="1">
    <source>
        <dbReference type="ARBA" id="ARBA00012513"/>
    </source>
</evidence>
<dbReference type="GO" id="GO:0005956">
    <property type="term" value="C:protein kinase CK2 complex"/>
    <property type="evidence" value="ECO:0007669"/>
    <property type="project" value="TreeGrafter"/>
</dbReference>
<keyword evidence="3" id="KW-0808">Transferase</keyword>
<dbReference type="eggNOG" id="KOG0668">
    <property type="taxonomic scope" value="Eukaryota"/>
</dbReference>
<proteinExistence type="inferred from homology"/>
<dbReference type="GO" id="GO:0004674">
    <property type="term" value="F:protein serine/threonine kinase activity"/>
    <property type="evidence" value="ECO:0007669"/>
    <property type="project" value="UniProtKB-KW"/>
</dbReference>
<dbReference type="Gene3D" id="3.30.200.20">
    <property type="entry name" value="Phosphorylase Kinase, domain 1"/>
    <property type="match status" value="1"/>
</dbReference>
<dbReference type="Proteomes" id="UP000008983">
    <property type="component" value="Unassembled WGS sequence"/>
</dbReference>
<evidence type="ECO:0000313" key="13">
    <source>
        <dbReference type="Proteomes" id="UP000008983"/>
    </source>
</evidence>
<keyword evidence="13" id="KW-1185">Reference proteome</keyword>
<organism evidence="12 13">
    <name type="scientific">Ichthyophthirius multifiliis</name>
    <name type="common">White spot disease agent</name>
    <name type="synonym">Ich</name>
    <dbReference type="NCBI Taxonomy" id="5932"/>
    <lineage>
        <taxon>Eukaryota</taxon>
        <taxon>Sar</taxon>
        <taxon>Alveolata</taxon>
        <taxon>Ciliophora</taxon>
        <taxon>Intramacronucleata</taxon>
        <taxon>Oligohymenophorea</taxon>
        <taxon>Hymenostomatida</taxon>
        <taxon>Ophryoglenina</taxon>
        <taxon>Ichthyophthirius</taxon>
    </lineage>
</organism>
<dbReference type="PROSITE" id="PS50011">
    <property type="entry name" value="PROTEIN_KINASE_DOM"/>
    <property type="match status" value="1"/>
</dbReference>
<evidence type="ECO:0000256" key="2">
    <source>
        <dbReference type="ARBA" id="ARBA00022527"/>
    </source>
</evidence>
<dbReference type="InterPro" id="IPR045216">
    <property type="entry name" value="CK2_alpha"/>
</dbReference>
<feature type="domain" description="Protein kinase" evidence="11">
    <location>
        <begin position="40"/>
        <end position="325"/>
    </location>
</feature>
<dbReference type="InterPro" id="IPR008271">
    <property type="entry name" value="Ser/Thr_kinase_AS"/>
</dbReference>
<comment type="catalytic activity">
    <reaction evidence="8">
        <text>L-seryl-[protein] + ATP = O-phospho-L-seryl-[protein] + ADP + H(+)</text>
        <dbReference type="Rhea" id="RHEA:17989"/>
        <dbReference type="Rhea" id="RHEA-COMP:9863"/>
        <dbReference type="Rhea" id="RHEA-COMP:11604"/>
        <dbReference type="ChEBI" id="CHEBI:15378"/>
        <dbReference type="ChEBI" id="CHEBI:29999"/>
        <dbReference type="ChEBI" id="CHEBI:30616"/>
        <dbReference type="ChEBI" id="CHEBI:83421"/>
        <dbReference type="ChEBI" id="CHEBI:456216"/>
        <dbReference type="EC" id="2.7.11.1"/>
    </reaction>
</comment>
<dbReference type="InterPro" id="IPR017441">
    <property type="entry name" value="Protein_kinase_ATP_BS"/>
</dbReference>
<dbReference type="SUPFAM" id="SSF56112">
    <property type="entry name" value="Protein kinase-like (PK-like)"/>
    <property type="match status" value="1"/>
</dbReference>
<evidence type="ECO:0000256" key="7">
    <source>
        <dbReference type="ARBA" id="ARBA00047899"/>
    </source>
</evidence>
<name>G0QWS7_ICHMU</name>
<dbReference type="EC" id="2.7.11.1" evidence="1"/>
<evidence type="ECO:0000259" key="11">
    <source>
        <dbReference type="PROSITE" id="PS50011"/>
    </source>
</evidence>
<dbReference type="PROSITE" id="PS00108">
    <property type="entry name" value="PROTEIN_KINASE_ST"/>
    <property type="match status" value="1"/>
</dbReference>
<dbReference type="CDD" id="cd14132">
    <property type="entry name" value="STKc_CK2_alpha"/>
    <property type="match status" value="1"/>
</dbReference>
<dbReference type="FunCoup" id="G0QWS7">
    <property type="interactions" value="305"/>
</dbReference>
<dbReference type="EMBL" id="GL984012">
    <property type="protein sequence ID" value="EGR30332.1"/>
    <property type="molecule type" value="Genomic_DNA"/>
</dbReference>
<dbReference type="SMART" id="SM00220">
    <property type="entry name" value="S_TKc"/>
    <property type="match status" value="1"/>
</dbReference>
<evidence type="ECO:0000256" key="5">
    <source>
        <dbReference type="ARBA" id="ARBA00022777"/>
    </source>
</evidence>
<dbReference type="Pfam" id="PF00069">
    <property type="entry name" value="Pkinase"/>
    <property type="match status" value="1"/>
</dbReference>
<dbReference type="RefSeq" id="XP_004031919.1">
    <property type="nucleotide sequence ID" value="XM_004031871.1"/>
</dbReference>
<dbReference type="GO" id="GO:0031981">
    <property type="term" value="C:nuclear lumen"/>
    <property type="evidence" value="ECO:0007669"/>
    <property type="project" value="UniProtKB-ARBA"/>
</dbReference>
<dbReference type="FunFam" id="3.30.200.20:FF:000088">
    <property type="entry name" value="Casein kinase II subunit alpha"/>
    <property type="match status" value="1"/>
</dbReference>
<evidence type="ECO:0000313" key="12">
    <source>
        <dbReference type="EMBL" id="EGR30332.1"/>
    </source>
</evidence>
<keyword evidence="5" id="KW-0418">Kinase</keyword>
<accession>G0QWS7</accession>
<evidence type="ECO:0000256" key="3">
    <source>
        <dbReference type="ARBA" id="ARBA00022679"/>
    </source>
</evidence>
<dbReference type="Gene3D" id="1.10.510.10">
    <property type="entry name" value="Transferase(Phosphotransferase) domain 1"/>
    <property type="match status" value="1"/>
</dbReference>
<reference evidence="12 13" key="1">
    <citation type="submission" date="2011-07" db="EMBL/GenBank/DDBJ databases">
        <authorList>
            <person name="Coyne R."/>
            <person name="Brami D."/>
            <person name="Johnson J."/>
            <person name="Hostetler J."/>
            <person name="Hannick L."/>
            <person name="Clark T."/>
            <person name="Cassidy-Hanley D."/>
            <person name="Inman J."/>
        </authorList>
    </citation>
    <scope>NUCLEOTIDE SEQUENCE [LARGE SCALE GENOMIC DNA]</scope>
    <source>
        <strain evidence="12 13">G5</strain>
    </source>
</reference>
<feature type="binding site" evidence="9">
    <location>
        <position position="69"/>
    </location>
    <ligand>
        <name>ATP</name>
        <dbReference type="ChEBI" id="CHEBI:30616"/>
    </ligand>
</feature>
<evidence type="ECO:0000256" key="9">
    <source>
        <dbReference type="PROSITE-ProRule" id="PRU10141"/>
    </source>
</evidence>
<dbReference type="GO" id="GO:0051726">
    <property type="term" value="P:regulation of cell cycle"/>
    <property type="evidence" value="ECO:0007669"/>
    <property type="project" value="TreeGrafter"/>
</dbReference>
<dbReference type="InterPro" id="IPR000719">
    <property type="entry name" value="Prot_kinase_dom"/>
</dbReference>
<dbReference type="PANTHER" id="PTHR24054:SF0">
    <property type="entry name" value="CASEIN KINASE II SUBUNIT ALPHA"/>
    <property type="match status" value="1"/>
</dbReference>
<comment type="catalytic activity">
    <reaction evidence="7">
        <text>L-threonyl-[protein] + ATP = O-phospho-L-threonyl-[protein] + ADP + H(+)</text>
        <dbReference type="Rhea" id="RHEA:46608"/>
        <dbReference type="Rhea" id="RHEA-COMP:11060"/>
        <dbReference type="Rhea" id="RHEA-COMP:11605"/>
        <dbReference type="ChEBI" id="CHEBI:15378"/>
        <dbReference type="ChEBI" id="CHEBI:30013"/>
        <dbReference type="ChEBI" id="CHEBI:30616"/>
        <dbReference type="ChEBI" id="CHEBI:61977"/>
        <dbReference type="ChEBI" id="CHEBI:456216"/>
        <dbReference type="EC" id="2.7.11.1"/>
    </reaction>
</comment>
<keyword evidence="4 9" id="KW-0547">Nucleotide-binding</keyword>
<keyword evidence="2 10" id="KW-0723">Serine/threonine-protein kinase</keyword>
<dbReference type="OrthoDB" id="10254671at2759"/>
<dbReference type="AlphaFoldDB" id="G0QWS7"/>
<dbReference type="InterPro" id="IPR011009">
    <property type="entry name" value="Kinase-like_dom_sf"/>
</dbReference>
<dbReference type="GO" id="GO:0006357">
    <property type="term" value="P:regulation of transcription by RNA polymerase II"/>
    <property type="evidence" value="ECO:0007669"/>
    <property type="project" value="UniProtKB-ARBA"/>
</dbReference>
<dbReference type="PANTHER" id="PTHR24054">
    <property type="entry name" value="CASEIN KINASE II SUBUNIT ALPHA"/>
    <property type="match status" value="1"/>
</dbReference>
<keyword evidence="6 9" id="KW-0067">ATP-binding</keyword>
<evidence type="ECO:0000256" key="6">
    <source>
        <dbReference type="ARBA" id="ARBA00022840"/>
    </source>
</evidence>
<dbReference type="GO" id="GO:0005829">
    <property type="term" value="C:cytosol"/>
    <property type="evidence" value="ECO:0007669"/>
    <property type="project" value="TreeGrafter"/>
</dbReference>
<dbReference type="InParanoid" id="G0QWS7"/>
<evidence type="ECO:0000256" key="10">
    <source>
        <dbReference type="RuleBase" id="RU000304"/>
    </source>
</evidence>
<evidence type="ECO:0000256" key="8">
    <source>
        <dbReference type="ARBA" id="ARBA00048679"/>
    </source>
</evidence>
<dbReference type="PROSITE" id="PS00107">
    <property type="entry name" value="PROTEIN_KINASE_ATP"/>
    <property type="match status" value="1"/>
</dbReference>
<dbReference type="GeneID" id="14906442"/>
<dbReference type="FunFam" id="1.10.510.10:FF:000459">
    <property type="entry name" value="Casein kinase II subunit alpha"/>
    <property type="match status" value="1"/>
</dbReference>
<dbReference type="OMA" id="YHDVNTH"/>
<comment type="similarity">
    <text evidence="10">Belongs to the protein kinase superfamily.</text>
</comment>
<sequence>MNPQSKVILPKYYSKINQNMPKEYWNYEEFENEWGNIDNYEVIRKIGRGKYSEVFDGISVTPQKRIVIKVLKPVKKSKIKREIKILQILKGGPNIVELQDVVRDSASKTPALIFEYVENVDFRSLFPQLTDYEIRYYLYELMKALDYCHSKGIMHRDIKPQNIIVDPKNKILKLIDWGLAEFYHPEQNYNVRVASRYFKGPELLVDQNYYDYSLDIWSSGVMFASMIFKKEPFFQGADNQDQLVKIAKVLGTEDLHKYIKKYDLVLDPLYNKILGNYPKKPWNKFTNDENKQLCNDQAIDLLSKMLIYDHAQRITPKDAMEHPYFDIVKGTNQIQKK</sequence>
<dbReference type="GO" id="GO:0005524">
    <property type="term" value="F:ATP binding"/>
    <property type="evidence" value="ECO:0007669"/>
    <property type="project" value="UniProtKB-UniRule"/>
</dbReference>
<dbReference type="STRING" id="857967.G0QWS7"/>
<protein>
    <recommendedName>
        <fullName evidence="1">non-specific serine/threonine protein kinase</fullName>
        <ecNumber evidence="1">2.7.11.1</ecNumber>
    </recommendedName>
</protein>